<feature type="region of interest" description="Disordered" evidence="1">
    <location>
        <begin position="1"/>
        <end position="24"/>
    </location>
</feature>
<protein>
    <submittedName>
        <fullName evidence="2">Uncharacterized protein</fullName>
    </submittedName>
</protein>
<gene>
    <name evidence="2" type="ORF">ENL43_03780</name>
</gene>
<proteinExistence type="predicted"/>
<accession>A0A7V5HQJ5</accession>
<dbReference type="AlphaFoldDB" id="A0A7V5HQJ5"/>
<feature type="non-terminal residue" evidence="2">
    <location>
        <position position="299"/>
    </location>
</feature>
<organism evidence="2">
    <name type="scientific">candidate division WOR-3 bacterium</name>
    <dbReference type="NCBI Taxonomy" id="2052148"/>
    <lineage>
        <taxon>Bacteria</taxon>
        <taxon>Bacteria division WOR-3</taxon>
    </lineage>
</organism>
<evidence type="ECO:0000313" key="2">
    <source>
        <dbReference type="EMBL" id="HHF53466.1"/>
    </source>
</evidence>
<feature type="compositionally biased region" description="Basic and acidic residues" evidence="1">
    <location>
        <begin position="69"/>
        <end position="90"/>
    </location>
</feature>
<dbReference type="Proteomes" id="UP000886050">
    <property type="component" value="Unassembled WGS sequence"/>
</dbReference>
<name>A0A7V5HQJ5_UNCW3</name>
<feature type="region of interest" description="Disordered" evidence="1">
    <location>
        <begin position="66"/>
        <end position="90"/>
    </location>
</feature>
<reference evidence="2" key="1">
    <citation type="journal article" date="2020" name="mSystems">
        <title>Genome- and Community-Level Interaction Insights into Carbon Utilization and Element Cycling Functions of Hydrothermarchaeota in Hydrothermal Sediment.</title>
        <authorList>
            <person name="Zhou Z."/>
            <person name="Liu Y."/>
            <person name="Xu W."/>
            <person name="Pan J."/>
            <person name="Luo Z.H."/>
            <person name="Li M."/>
        </authorList>
    </citation>
    <scope>NUCLEOTIDE SEQUENCE [LARGE SCALE GENOMIC DNA]</scope>
    <source>
        <strain evidence="2">HyVt-96</strain>
    </source>
</reference>
<evidence type="ECO:0000256" key="1">
    <source>
        <dbReference type="SAM" id="MobiDB-lite"/>
    </source>
</evidence>
<sequence length="299" mass="34121">MEAVEPSDRKEEITSKPILVKEPEIKKEPAPKLTIEESKVKEKLVLKPISKKPEIKEQPVPKLITKKSVAKEKPIPKPASTKEPEIKEVVKKTKDTTLGFGPTGEIQRLYETLVGKRKSREKLRLGKYARSINVKKKPQSMEEFTKELATITPERKTQSWAQTEQKSKKILEDLNKRGQLIKEVKKGKALNAEELDALNKMYVGGHEKLKELIKDLPPLEKMSKAEKEHFKEQTNQFKENLFKITSDANSEAGRALNILKKSVALRRTDDAIRKIISEKGGLNSRQKELFKKLNTEDPV</sequence>
<dbReference type="EMBL" id="DRTX01000196">
    <property type="protein sequence ID" value="HHF53466.1"/>
    <property type="molecule type" value="Genomic_DNA"/>
</dbReference>
<comment type="caution">
    <text evidence="2">The sequence shown here is derived from an EMBL/GenBank/DDBJ whole genome shotgun (WGS) entry which is preliminary data.</text>
</comment>